<proteinExistence type="predicted"/>
<reference evidence="2" key="1">
    <citation type="submission" date="2021-02" db="EMBL/GenBank/DDBJ databases">
        <title>Genomic Encyclopedia of Type Strains, Phase IV (KMG-V): Genome sequencing to study the core and pangenomes of soil and plant-associated prokaryotes.</title>
        <authorList>
            <person name="Whitman W."/>
        </authorList>
    </citation>
    <scope>NUCLEOTIDE SEQUENCE</scope>
    <source>
        <strain evidence="2">USDA 406</strain>
    </source>
</reference>
<dbReference type="Proteomes" id="UP000673383">
    <property type="component" value="Unassembled WGS sequence"/>
</dbReference>
<comment type="caution">
    <text evidence="2">The sequence shown here is derived from an EMBL/GenBank/DDBJ whole genome shotgun (WGS) entry which is preliminary data.</text>
</comment>
<name>A0A8I1Y119_BRAEL</name>
<dbReference type="EMBL" id="JAFICZ010000001">
    <property type="protein sequence ID" value="MBP1292399.1"/>
    <property type="molecule type" value="Genomic_DNA"/>
</dbReference>
<dbReference type="CDD" id="cd16387">
    <property type="entry name" value="ParB_N_Srx"/>
    <property type="match status" value="1"/>
</dbReference>
<dbReference type="InterPro" id="IPR036086">
    <property type="entry name" value="ParB/Sulfiredoxin_sf"/>
</dbReference>
<evidence type="ECO:0000313" key="2">
    <source>
        <dbReference type="EMBL" id="MBP1292399.1"/>
    </source>
</evidence>
<evidence type="ECO:0008006" key="4">
    <source>
        <dbReference type="Google" id="ProtNLM"/>
    </source>
</evidence>
<sequence>MKHQLSKITPYVTAKALQEAEARLVKPEVIDGRPVYVNLKPQDIKQRLELFQPRRPGYGLRTLDTNHVNTLVTRINRKGELDPPLVVKFETTNQYTGKVDGHEWVVVDGHHRLAAYQKAKHTGPISCQWFAGPARAAMDASVHRNEKAHLPIEQGDKHEAAWTRTLLDWDGKGWRSSKQMVVKLTGCSDGTVAMMRRVVKWHHNYMTGVDKNPMGERLFTRLGSDLSVHPWSKVNGVRLDLSPEQESKHDAAAKLAKQLNSRMPILRTTDPEVTARALWLYDRDLCPKLLAALQAQMQSGEDDDEGLDNGESPLAAADDMGA</sequence>
<dbReference type="AlphaFoldDB" id="A0A8I1Y119"/>
<evidence type="ECO:0000313" key="3">
    <source>
        <dbReference type="Proteomes" id="UP000673383"/>
    </source>
</evidence>
<evidence type="ECO:0000256" key="1">
    <source>
        <dbReference type="SAM" id="MobiDB-lite"/>
    </source>
</evidence>
<protein>
    <recommendedName>
        <fullName evidence="4">ParB/Sulfiredoxin domain-containing protein</fullName>
    </recommendedName>
</protein>
<dbReference type="Gene3D" id="3.90.1530.10">
    <property type="entry name" value="Conserved hypothetical protein from pyrococcus furiosus pfu- 392566-001, ParB domain"/>
    <property type="match status" value="1"/>
</dbReference>
<feature type="region of interest" description="Disordered" evidence="1">
    <location>
        <begin position="296"/>
        <end position="322"/>
    </location>
</feature>
<dbReference type="RefSeq" id="WP_194483350.1">
    <property type="nucleotide sequence ID" value="NZ_JAFICZ010000001.1"/>
</dbReference>
<organism evidence="2 3">
    <name type="scientific">Bradyrhizobium elkanii</name>
    <dbReference type="NCBI Taxonomy" id="29448"/>
    <lineage>
        <taxon>Bacteria</taxon>
        <taxon>Pseudomonadati</taxon>
        <taxon>Pseudomonadota</taxon>
        <taxon>Alphaproteobacteria</taxon>
        <taxon>Hyphomicrobiales</taxon>
        <taxon>Nitrobacteraceae</taxon>
        <taxon>Bradyrhizobium</taxon>
    </lineage>
</organism>
<gene>
    <name evidence="2" type="ORF">JOH49_002152</name>
</gene>
<accession>A0A8I1Y119</accession>
<dbReference type="SUPFAM" id="SSF110849">
    <property type="entry name" value="ParB/Sulfiredoxin"/>
    <property type="match status" value="1"/>
</dbReference>